<keyword evidence="1" id="KW-0560">Oxidoreductase</keyword>
<dbReference type="SUPFAM" id="SSF51735">
    <property type="entry name" value="NAD(P)-binding Rossmann-fold domains"/>
    <property type="match status" value="1"/>
</dbReference>
<dbReference type="PRINTS" id="PR00081">
    <property type="entry name" value="GDHRDH"/>
</dbReference>
<protein>
    <recommendedName>
        <fullName evidence="2">Ketoreductase domain-containing protein</fullName>
    </recommendedName>
</protein>
<evidence type="ECO:0000313" key="4">
    <source>
        <dbReference type="Proteomes" id="UP001303647"/>
    </source>
</evidence>
<evidence type="ECO:0000256" key="1">
    <source>
        <dbReference type="ARBA" id="ARBA00023002"/>
    </source>
</evidence>
<dbReference type="InterPro" id="IPR057326">
    <property type="entry name" value="KR_dom"/>
</dbReference>
<dbReference type="InterPro" id="IPR036291">
    <property type="entry name" value="NAD(P)-bd_dom_sf"/>
</dbReference>
<proteinExistence type="predicted"/>
<sequence>MAPTTITLNPPYVKTLHKKPYPGVSPLRPELSQEGRTVLVVGASTGIGFAIARAFVQASASHVILTGRREKALADAVSKLQTETNDGTTISGFVSDVSDPQDSAKLWSEFANKGIAIDVLVLNAMDMGQGGPLLQADLGATWKAFETNVRGLLNYTQHFSKQGSEGRPKFLVNVSTSCIHNWATEGRGIPTYALSKNAGTLMMQLIADDADPRDMQVVSFHPGSVLSDTVRSAGFDETSKDWDDVNLSGQFAVYCASEEARFLHGRFVPVWWDVDELKTGEARARIESDDHFLRLGVIGV</sequence>
<evidence type="ECO:0000313" key="3">
    <source>
        <dbReference type="EMBL" id="KAK4246149.1"/>
    </source>
</evidence>
<reference evidence="3" key="2">
    <citation type="submission" date="2023-05" db="EMBL/GenBank/DDBJ databases">
        <authorList>
            <consortium name="Lawrence Berkeley National Laboratory"/>
            <person name="Steindorff A."/>
            <person name="Hensen N."/>
            <person name="Bonometti L."/>
            <person name="Westerberg I."/>
            <person name="Brannstrom I.O."/>
            <person name="Guillou S."/>
            <person name="Cros-Aarteil S."/>
            <person name="Calhoun S."/>
            <person name="Haridas S."/>
            <person name="Kuo A."/>
            <person name="Mondo S."/>
            <person name="Pangilinan J."/>
            <person name="Riley R."/>
            <person name="Labutti K."/>
            <person name="Andreopoulos B."/>
            <person name="Lipzen A."/>
            <person name="Chen C."/>
            <person name="Yanf M."/>
            <person name="Daum C."/>
            <person name="Ng V."/>
            <person name="Clum A."/>
            <person name="Ohm R."/>
            <person name="Martin F."/>
            <person name="Silar P."/>
            <person name="Natvig D."/>
            <person name="Lalanne C."/>
            <person name="Gautier V."/>
            <person name="Ament-Velasquez S.L."/>
            <person name="Kruys A."/>
            <person name="Hutchinson M.I."/>
            <person name="Powell A.J."/>
            <person name="Barry K."/>
            <person name="Miller A.N."/>
            <person name="Grigoriev I.V."/>
            <person name="Debuchy R."/>
            <person name="Gladieux P."/>
            <person name="Thoren M.H."/>
            <person name="Johannesson H."/>
        </authorList>
    </citation>
    <scope>NUCLEOTIDE SEQUENCE</scope>
    <source>
        <strain evidence="3">CBS 359.72</strain>
    </source>
</reference>
<dbReference type="SMART" id="SM00822">
    <property type="entry name" value="PKS_KR"/>
    <property type="match status" value="1"/>
</dbReference>
<reference evidence="3" key="1">
    <citation type="journal article" date="2023" name="Mol. Phylogenet. Evol.">
        <title>Genome-scale phylogeny and comparative genomics of the fungal order Sordariales.</title>
        <authorList>
            <person name="Hensen N."/>
            <person name="Bonometti L."/>
            <person name="Westerberg I."/>
            <person name="Brannstrom I.O."/>
            <person name="Guillou S."/>
            <person name="Cros-Aarteil S."/>
            <person name="Calhoun S."/>
            <person name="Haridas S."/>
            <person name="Kuo A."/>
            <person name="Mondo S."/>
            <person name="Pangilinan J."/>
            <person name="Riley R."/>
            <person name="LaButti K."/>
            <person name="Andreopoulos B."/>
            <person name="Lipzen A."/>
            <person name="Chen C."/>
            <person name="Yan M."/>
            <person name="Daum C."/>
            <person name="Ng V."/>
            <person name="Clum A."/>
            <person name="Steindorff A."/>
            <person name="Ohm R.A."/>
            <person name="Martin F."/>
            <person name="Silar P."/>
            <person name="Natvig D.O."/>
            <person name="Lalanne C."/>
            <person name="Gautier V."/>
            <person name="Ament-Velasquez S.L."/>
            <person name="Kruys A."/>
            <person name="Hutchinson M.I."/>
            <person name="Powell A.J."/>
            <person name="Barry K."/>
            <person name="Miller A.N."/>
            <person name="Grigoriev I.V."/>
            <person name="Debuchy R."/>
            <person name="Gladieux P."/>
            <person name="Hiltunen Thoren M."/>
            <person name="Johannesson H."/>
        </authorList>
    </citation>
    <scope>NUCLEOTIDE SEQUENCE</scope>
    <source>
        <strain evidence="3">CBS 359.72</strain>
    </source>
</reference>
<keyword evidence="4" id="KW-1185">Reference proteome</keyword>
<dbReference type="Gene3D" id="3.40.50.720">
    <property type="entry name" value="NAD(P)-binding Rossmann-like Domain"/>
    <property type="match status" value="1"/>
</dbReference>
<dbReference type="EMBL" id="MU857681">
    <property type="protein sequence ID" value="KAK4246149.1"/>
    <property type="molecule type" value="Genomic_DNA"/>
</dbReference>
<dbReference type="AlphaFoldDB" id="A0AAN7CPW2"/>
<comment type="caution">
    <text evidence="3">The sequence shown here is derived from an EMBL/GenBank/DDBJ whole genome shotgun (WGS) entry which is preliminary data.</text>
</comment>
<dbReference type="CDD" id="cd05233">
    <property type="entry name" value="SDR_c"/>
    <property type="match status" value="1"/>
</dbReference>
<dbReference type="PANTHER" id="PTHR43975:SF2">
    <property type="entry name" value="EG:BACR7A4.14 PROTEIN-RELATED"/>
    <property type="match status" value="1"/>
</dbReference>
<name>A0AAN7CPW2_9PEZI</name>
<dbReference type="Pfam" id="PF00106">
    <property type="entry name" value="adh_short"/>
    <property type="match status" value="1"/>
</dbReference>
<accession>A0AAN7CPW2</accession>
<organism evidence="3 4">
    <name type="scientific">Corynascus novoguineensis</name>
    <dbReference type="NCBI Taxonomy" id="1126955"/>
    <lineage>
        <taxon>Eukaryota</taxon>
        <taxon>Fungi</taxon>
        <taxon>Dikarya</taxon>
        <taxon>Ascomycota</taxon>
        <taxon>Pezizomycotina</taxon>
        <taxon>Sordariomycetes</taxon>
        <taxon>Sordariomycetidae</taxon>
        <taxon>Sordariales</taxon>
        <taxon>Chaetomiaceae</taxon>
        <taxon>Corynascus</taxon>
    </lineage>
</organism>
<dbReference type="InterPro" id="IPR002347">
    <property type="entry name" value="SDR_fam"/>
</dbReference>
<dbReference type="Proteomes" id="UP001303647">
    <property type="component" value="Unassembled WGS sequence"/>
</dbReference>
<evidence type="ECO:0000259" key="2">
    <source>
        <dbReference type="SMART" id="SM00822"/>
    </source>
</evidence>
<feature type="domain" description="Ketoreductase" evidence="2">
    <location>
        <begin position="36"/>
        <end position="201"/>
    </location>
</feature>
<dbReference type="PANTHER" id="PTHR43975">
    <property type="entry name" value="ZGC:101858"/>
    <property type="match status" value="1"/>
</dbReference>
<gene>
    <name evidence="3" type="ORF">C7999DRAFT_42373</name>
</gene>
<dbReference type="GO" id="GO:0016491">
    <property type="term" value="F:oxidoreductase activity"/>
    <property type="evidence" value="ECO:0007669"/>
    <property type="project" value="UniProtKB-KW"/>
</dbReference>